<organism evidence="2 3">
    <name type="scientific">Mycena chlorophos</name>
    <name type="common">Agaric fungus</name>
    <name type="synonym">Agaricus chlorophos</name>
    <dbReference type="NCBI Taxonomy" id="658473"/>
    <lineage>
        <taxon>Eukaryota</taxon>
        <taxon>Fungi</taxon>
        <taxon>Dikarya</taxon>
        <taxon>Basidiomycota</taxon>
        <taxon>Agaricomycotina</taxon>
        <taxon>Agaricomycetes</taxon>
        <taxon>Agaricomycetidae</taxon>
        <taxon>Agaricales</taxon>
        <taxon>Marasmiineae</taxon>
        <taxon>Mycenaceae</taxon>
        <taxon>Mycena</taxon>
    </lineage>
</organism>
<gene>
    <name evidence="2" type="ORF">MCHLO_05373</name>
</gene>
<protein>
    <submittedName>
        <fullName evidence="2">Uncharacterized protein</fullName>
    </submittedName>
</protein>
<evidence type="ECO:0000313" key="3">
    <source>
        <dbReference type="Proteomes" id="UP000815677"/>
    </source>
</evidence>
<proteinExistence type="predicted"/>
<accession>A0ABQ0L9X9</accession>
<dbReference type="EMBL" id="DF844081">
    <property type="protein sequence ID" value="GAT47933.1"/>
    <property type="molecule type" value="Genomic_DNA"/>
</dbReference>
<keyword evidence="3" id="KW-1185">Reference proteome</keyword>
<feature type="compositionally biased region" description="Polar residues" evidence="1">
    <location>
        <begin position="77"/>
        <end position="93"/>
    </location>
</feature>
<evidence type="ECO:0000256" key="1">
    <source>
        <dbReference type="SAM" id="MobiDB-lite"/>
    </source>
</evidence>
<name>A0ABQ0L9X9_MYCCL</name>
<sequence length="93" mass="10194">MEDAALDDSDLWTLAEEFIEEKSNGRISGRWSADSAGYYQLNTSCAARTFWMLRDEVFHPDPTRQSSAETVPAAETDTASSVQSAAEETPGDT</sequence>
<evidence type="ECO:0000313" key="2">
    <source>
        <dbReference type="EMBL" id="GAT47933.1"/>
    </source>
</evidence>
<reference evidence="2" key="1">
    <citation type="submission" date="2014-09" db="EMBL/GenBank/DDBJ databases">
        <title>Genome sequence of the luminous mushroom Mycena chlorophos for searching fungal bioluminescence genes.</title>
        <authorList>
            <person name="Tanaka Y."/>
            <person name="Kasuga D."/>
            <person name="Oba Y."/>
            <person name="Hase S."/>
            <person name="Sato K."/>
            <person name="Oba Y."/>
            <person name="Sakakibara Y."/>
        </authorList>
    </citation>
    <scope>NUCLEOTIDE SEQUENCE</scope>
</reference>
<dbReference type="Proteomes" id="UP000815677">
    <property type="component" value="Unassembled WGS sequence"/>
</dbReference>
<feature type="region of interest" description="Disordered" evidence="1">
    <location>
        <begin position="61"/>
        <end position="93"/>
    </location>
</feature>